<organism evidence="6 7">
    <name type="scientific">Cryptotermes secundus</name>
    <dbReference type="NCBI Taxonomy" id="105785"/>
    <lineage>
        <taxon>Eukaryota</taxon>
        <taxon>Metazoa</taxon>
        <taxon>Ecdysozoa</taxon>
        <taxon>Arthropoda</taxon>
        <taxon>Hexapoda</taxon>
        <taxon>Insecta</taxon>
        <taxon>Pterygota</taxon>
        <taxon>Neoptera</taxon>
        <taxon>Polyneoptera</taxon>
        <taxon>Dictyoptera</taxon>
        <taxon>Blattodea</taxon>
        <taxon>Blattoidea</taxon>
        <taxon>Termitoidae</taxon>
        <taxon>Kalotermitidae</taxon>
        <taxon>Cryptotermitinae</taxon>
        <taxon>Cryptotermes</taxon>
    </lineage>
</organism>
<evidence type="ECO:0000259" key="5">
    <source>
        <dbReference type="PROSITE" id="PS50011"/>
    </source>
</evidence>
<proteinExistence type="inferred from homology"/>
<dbReference type="GO" id="GO:0097527">
    <property type="term" value="P:necroptotic signaling pathway"/>
    <property type="evidence" value="ECO:0007669"/>
    <property type="project" value="TreeGrafter"/>
</dbReference>
<keyword evidence="7" id="KW-1185">Reference proteome</keyword>
<dbReference type="InterPro" id="IPR011009">
    <property type="entry name" value="Kinase-like_dom_sf"/>
</dbReference>
<reference evidence="6 7" key="1">
    <citation type="submission" date="2017-12" db="EMBL/GenBank/DDBJ databases">
        <title>Hemimetabolous genomes reveal molecular basis of termite eusociality.</title>
        <authorList>
            <person name="Harrison M.C."/>
            <person name="Jongepier E."/>
            <person name="Robertson H.M."/>
            <person name="Arning N."/>
            <person name="Bitard-Feildel T."/>
            <person name="Chao H."/>
            <person name="Childers C.P."/>
            <person name="Dinh H."/>
            <person name="Doddapaneni H."/>
            <person name="Dugan S."/>
            <person name="Gowin J."/>
            <person name="Greiner C."/>
            <person name="Han Y."/>
            <person name="Hu H."/>
            <person name="Hughes D.S.T."/>
            <person name="Huylmans A.-K."/>
            <person name="Kemena C."/>
            <person name="Kremer L.P.M."/>
            <person name="Lee S.L."/>
            <person name="Lopez-Ezquerra A."/>
            <person name="Mallet L."/>
            <person name="Monroy-Kuhn J.M."/>
            <person name="Moser A."/>
            <person name="Murali S.C."/>
            <person name="Muzny D.M."/>
            <person name="Otani S."/>
            <person name="Piulachs M.-D."/>
            <person name="Poelchau M."/>
            <person name="Qu J."/>
            <person name="Schaub F."/>
            <person name="Wada-Katsumata A."/>
            <person name="Worley K.C."/>
            <person name="Xie Q."/>
            <person name="Ylla G."/>
            <person name="Poulsen M."/>
            <person name="Gibbs R.A."/>
            <person name="Schal C."/>
            <person name="Richards S."/>
            <person name="Belles X."/>
            <person name="Korb J."/>
            <person name="Bornberg-Bauer E."/>
        </authorList>
    </citation>
    <scope>NUCLEOTIDE SEQUENCE [LARGE SCALE GENOMIC DNA]</scope>
    <source>
        <tissue evidence="6">Whole body</tissue>
    </source>
</reference>
<keyword evidence="1 3" id="KW-0547">Nucleotide-binding</keyword>
<dbReference type="InterPro" id="IPR051681">
    <property type="entry name" value="Ser/Thr_Kinases-Pseudokinases"/>
</dbReference>
<dbReference type="PROSITE" id="PS00108">
    <property type="entry name" value="PROTEIN_KINASE_ST"/>
    <property type="match status" value="1"/>
</dbReference>
<keyword evidence="6" id="KW-0418">Kinase</keyword>
<dbReference type="PIRSF" id="PIRSF000654">
    <property type="entry name" value="Integrin-linked_kinase"/>
    <property type="match status" value="1"/>
</dbReference>
<dbReference type="PROSITE" id="PS50011">
    <property type="entry name" value="PROTEIN_KINASE_DOM"/>
    <property type="match status" value="1"/>
</dbReference>
<dbReference type="Pfam" id="PF00069">
    <property type="entry name" value="Pkinase"/>
    <property type="match status" value="1"/>
</dbReference>
<accession>A0A2J7PPN8</accession>
<keyword evidence="2 3" id="KW-0067">ATP-binding</keyword>
<dbReference type="SUPFAM" id="SSF56112">
    <property type="entry name" value="Protein kinase-like (PK-like)"/>
    <property type="match status" value="1"/>
</dbReference>
<evidence type="ECO:0000313" key="6">
    <source>
        <dbReference type="EMBL" id="PNF18266.1"/>
    </source>
</evidence>
<dbReference type="InterPro" id="IPR008271">
    <property type="entry name" value="Ser/Thr_kinase_AS"/>
</dbReference>
<dbReference type="PANTHER" id="PTHR44329">
    <property type="entry name" value="SERINE/THREONINE-PROTEIN KINASE TNNI3K-RELATED"/>
    <property type="match status" value="1"/>
</dbReference>
<name>A0A2J7PPN8_9NEOP</name>
<evidence type="ECO:0000313" key="7">
    <source>
        <dbReference type="Proteomes" id="UP000235965"/>
    </source>
</evidence>
<feature type="domain" description="Protein kinase" evidence="5">
    <location>
        <begin position="26"/>
        <end position="313"/>
    </location>
</feature>
<evidence type="ECO:0000256" key="4">
    <source>
        <dbReference type="RuleBase" id="RU000304"/>
    </source>
</evidence>
<dbReference type="InterPro" id="IPR000719">
    <property type="entry name" value="Prot_kinase_dom"/>
</dbReference>
<dbReference type="AlphaFoldDB" id="A0A2J7PPN8"/>
<dbReference type="Proteomes" id="UP000235965">
    <property type="component" value="Unassembled WGS sequence"/>
</dbReference>
<dbReference type="InterPro" id="IPR017441">
    <property type="entry name" value="Protein_kinase_ATP_BS"/>
</dbReference>
<keyword evidence="4" id="KW-0723">Serine/threonine-protein kinase</keyword>
<dbReference type="EMBL" id="NEVH01022660">
    <property type="protein sequence ID" value="PNF18266.1"/>
    <property type="molecule type" value="Genomic_DNA"/>
</dbReference>
<dbReference type="GO" id="GO:0004674">
    <property type="term" value="F:protein serine/threonine kinase activity"/>
    <property type="evidence" value="ECO:0007669"/>
    <property type="project" value="UniProtKB-KW"/>
</dbReference>
<comment type="similarity">
    <text evidence="4">Belongs to the protein kinase superfamily.</text>
</comment>
<feature type="binding site" evidence="3">
    <location>
        <position position="60"/>
    </location>
    <ligand>
        <name>ATP</name>
        <dbReference type="ChEBI" id="CHEBI:30616"/>
    </ligand>
</feature>
<sequence length="317" mass="35038">MDNFETPQTVRLRSALQDDKPLIPESPLMRTIGYGTGASVYRLKHSPKVGMCRSPWAVKKVCRPNLAAGVRLDKYALRLKEEADILKKLNHPNIVGFRAFVKGEDGRDCLAMEECDASVGDLIGIRSEDGLGPFPAEKILKVALDISKALHYLHTECRLLHGDLKSLNVLVNGDFEVAKLCDFGASVPLKANGEMDTDTELEYVGTAPWCAPEVLCNDGLTPITAKTDIFSFGLILWEMITLRIPHFDESLIEDADESGSSASDVGYGTRPLLPESPLGDEYKPVIQLFNSCTEEDFNKRPSAKEIVEQLEKLKESQ</sequence>
<dbReference type="OrthoDB" id="4062651at2759"/>
<dbReference type="SMART" id="SM00220">
    <property type="entry name" value="S_TKc"/>
    <property type="match status" value="1"/>
</dbReference>
<dbReference type="STRING" id="105785.A0A2J7PPN8"/>
<evidence type="ECO:0000256" key="3">
    <source>
        <dbReference type="PROSITE-ProRule" id="PRU10141"/>
    </source>
</evidence>
<protein>
    <submittedName>
        <fullName evidence="6">Lymphokine-activated killer T-cell-originated protein kinase</fullName>
    </submittedName>
</protein>
<dbReference type="PANTHER" id="PTHR44329:SF298">
    <property type="entry name" value="MIXED LINEAGE KINASE DOMAIN-LIKE PROTEIN"/>
    <property type="match status" value="1"/>
</dbReference>
<dbReference type="InParanoid" id="A0A2J7PPN8"/>
<dbReference type="Gene3D" id="1.10.510.10">
    <property type="entry name" value="Transferase(Phosphotransferase) domain 1"/>
    <property type="match status" value="1"/>
</dbReference>
<evidence type="ECO:0000256" key="2">
    <source>
        <dbReference type="ARBA" id="ARBA00022840"/>
    </source>
</evidence>
<gene>
    <name evidence="6" type="primary">Pbk_1</name>
    <name evidence="6" type="ORF">B7P43_G16309</name>
</gene>
<dbReference type="GO" id="GO:0005524">
    <property type="term" value="F:ATP binding"/>
    <property type="evidence" value="ECO:0007669"/>
    <property type="project" value="UniProtKB-UniRule"/>
</dbReference>
<evidence type="ECO:0000256" key="1">
    <source>
        <dbReference type="ARBA" id="ARBA00022741"/>
    </source>
</evidence>
<dbReference type="FunCoup" id="A0A2J7PPN8">
    <property type="interactions" value="107"/>
</dbReference>
<dbReference type="PROSITE" id="PS00107">
    <property type="entry name" value="PROTEIN_KINASE_ATP"/>
    <property type="match status" value="1"/>
</dbReference>
<comment type="caution">
    <text evidence="6">The sequence shown here is derived from an EMBL/GenBank/DDBJ whole genome shotgun (WGS) entry which is preliminary data.</text>
</comment>
<keyword evidence="6" id="KW-0808">Transferase</keyword>